<evidence type="ECO:0000256" key="7">
    <source>
        <dbReference type="ARBA" id="ARBA00049185"/>
    </source>
</evidence>
<keyword evidence="5 9" id="KW-0808">Transferase</keyword>
<gene>
    <name evidence="9" type="ORF">TRN7648_00717</name>
</gene>
<comment type="catalytic activity">
    <reaction evidence="7">
        <text>L-aspartate + 2-oxoglutarate = oxaloacetate + L-glutamate</text>
        <dbReference type="Rhea" id="RHEA:21824"/>
        <dbReference type="ChEBI" id="CHEBI:16452"/>
        <dbReference type="ChEBI" id="CHEBI:16810"/>
        <dbReference type="ChEBI" id="CHEBI:29985"/>
        <dbReference type="ChEBI" id="CHEBI:29991"/>
        <dbReference type="EC" id="2.6.1.1"/>
    </reaction>
</comment>
<dbReference type="InterPro" id="IPR015422">
    <property type="entry name" value="PyrdxlP-dep_Trfase_small"/>
</dbReference>
<dbReference type="RefSeq" id="WP_058246230.1">
    <property type="nucleotide sequence ID" value="NZ_CYSE01000001.1"/>
</dbReference>
<evidence type="ECO:0000313" key="10">
    <source>
        <dbReference type="Proteomes" id="UP000054935"/>
    </source>
</evidence>
<evidence type="ECO:0000256" key="2">
    <source>
        <dbReference type="ARBA" id="ARBA00007441"/>
    </source>
</evidence>
<keyword evidence="10" id="KW-1185">Reference proteome</keyword>
<dbReference type="OrthoDB" id="9763453at2"/>
<dbReference type="GO" id="GO:0030170">
    <property type="term" value="F:pyridoxal phosphate binding"/>
    <property type="evidence" value="ECO:0007669"/>
    <property type="project" value="InterPro"/>
</dbReference>
<name>A0A0P1G2R2_9RHOB</name>
<evidence type="ECO:0000256" key="5">
    <source>
        <dbReference type="ARBA" id="ARBA00022679"/>
    </source>
</evidence>
<dbReference type="GO" id="GO:0006520">
    <property type="term" value="P:amino acid metabolic process"/>
    <property type="evidence" value="ECO:0007669"/>
    <property type="project" value="InterPro"/>
</dbReference>
<dbReference type="InterPro" id="IPR004839">
    <property type="entry name" value="Aminotransferase_I/II_large"/>
</dbReference>
<evidence type="ECO:0000256" key="3">
    <source>
        <dbReference type="ARBA" id="ARBA00012753"/>
    </source>
</evidence>
<dbReference type="InterPro" id="IPR015421">
    <property type="entry name" value="PyrdxlP-dep_Trfase_major"/>
</dbReference>
<accession>A0A0P1G2R2</accession>
<dbReference type="EMBL" id="CYSE01000001">
    <property type="protein sequence ID" value="CUH75971.1"/>
    <property type="molecule type" value="Genomic_DNA"/>
</dbReference>
<dbReference type="PANTHER" id="PTHR46383:SF1">
    <property type="entry name" value="ASPARTATE AMINOTRANSFERASE"/>
    <property type="match status" value="1"/>
</dbReference>
<proteinExistence type="inferred from homology"/>
<feature type="domain" description="Aminotransferase class I/classII large" evidence="8">
    <location>
        <begin position="34"/>
        <end position="385"/>
    </location>
</feature>
<evidence type="ECO:0000256" key="1">
    <source>
        <dbReference type="ARBA" id="ARBA00001933"/>
    </source>
</evidence>
<dbReference type="PANTHER" id="PTHR46383">
    <property type="entry name" value="ASPARTATE AMINOTRANSFERASE"/>
    <property type="match status" value="1"/>
</dbReference>
<evidence type="ECO:0000259" key="8">
    <source>
        <dbReference type="Pfam" id="PF00155"/>
    </source>
</evidence>
<reference evidence="9 10" key="1">
    <citation type="submission" date="2015-09" db="EMBL/GenBank/DDBJ databases">
        <authorList>
            <consortium name="Swine Surveillance"/>
        </authorList>
    </citation>
    <scope>NUCLEOTIDE SEQUENCE [LARGE SCALE GENOMIC DNA]</scope>
    <source>
        <strain evidence="9 10">CECT 7648</strain>
    </source>
</reference>
<dbReference type="Gene3D" id="3.40.640.10">
    <property type="entry name" value="Type I PLP-dependent aspartate aminotransferase-like (Major domain)"/>
    <property type="match status" value="1"/>
</dbReference>
<dbReference type="SUPFAM" id="SSF53383">
    <property type="entry name" value="PLP-dependent transferases"/>
    <property type="match status" value="1"/>
</dbReference>
<dbReference type="Proteomes" id="UP000054935">
    <property type="component" value="Unassembled WGS sequence"/>
</dbReference>
<dbReference type="AlphaFoldDB" id="A0A0P1G2R2"/>
<dbReference type="CDD" id="cd00609">
    <property type="entry name" value="AAT_like"/>
    <property type="match status" value="1"/>
</dbReference>
<comment type="cofactor">
    <cofactor evidence="1">
        <name>pyridoxal 5'-phosphate</name>
        <dbReference type="ChEBI" id="CHEBI:597326"/>
    </cofactor>
</comment>
<organism evidence="9 10">
    <name type="scientific">Tropicibacter naphthalenivorans</name>
    <dbReference type="NCBI Taxonomy" id="441103"/>
    <lineage>
        <taxon>Bacteria</taxon>
        <taxon>Pseudomonadati</taxon>
        <taxon>Pseudomonadota</taxon>
        <taxon>Alphaproteobacteria</taxon>
        <taxon>Rhodobacterales</taxon>
        <taxon>Roseobacteraceae</taxon>
        <taxon>Tropicibacter</taxon>
    </lineage>
</organism>
<dbReference type="InterPro" id="IPR050596">
    <property type="entry name" value="AspAT/PAT-like"/>
</dbReference>
<dbReference type="STRING" id="441103.TRN7648_00717"/>
<evidence type="ECO:0000256" key="4">
    <source>
        <dbReference type="ARBA" id="ARBA00022576"/>
    </source>
</evidence>
<dbReference type="EC" id="2.6.1.1" evidence="3"/>
<comment type="similarity">
    <text evidence="2">Belongs to the class-I pyridoxal-phosphate-dependent aminotransferase family.</text>
</comment>
<sequence>MTQLKFADSLSRLGTESAFVVLARAGKLAAEGRDIINLGIGQPDFQTPEHIVEAGIKALRDGHHGYTPANGLPKLRESVAADLHRRHGVEVNPDNVVIQPGGKPTMFFACLMFGQPGAEIMYPNPGFPIYESAIKYSGATPVPIALKEENGFAFSAEEVLGQITERTSLIIINSPANPTGGVTPREEIDKLVKGLEAHPNVALMSDEIYSNMLYGGREHVSLLQYPEIRDRLIVLDGWSKTYAMTGWRLGYAVWPDSCVDHVTRLCINDHSCVNAATQYAGIAALDGPQDAVTAMLAEFDKRRQVIVEGLNDLPGVTCTDCAGAFYAFPNISGTGLSAMEAQNRFLDEAGVATVAGTSFGKYGEGYLRFSYANSTENIVEALRRIRGLL</sequence>
<keyword evidence="4 9" id="KW-0032">Aminotransferase</keyword>
<dbReference type="InterPro" id="IPR015424">
    <property type="entry name" value="PyrdxlP-dep_Trfase"/>
</dbReference>
<dbReference type="GO" id="GO:0004069">
    <property type="term" value="F:L-aspartate:2-oxoglutarate aminotransferase activity"/>
    <property type="evidence" value="ECO:0007669"/>
    <property type="project" value="UniProtKB-EC"/>
</dbReference>
<keyword evidence="6" id="KW-0663">Pyridoxal phosphate</keyword>
<protein>
    <recommendedName>
        <fullName evidence="3">aspartate transaminase</fullName>
        <ecNumber evidence="3">2.6.1.1</ecNumber>
    </recommendedName>
</protein>
<evidence type="ECO:0000313" key="9">
    <source>
        <dbReference type="EMBL" id="CUH75971.1"/>
    </source>
</evidence>
<evidence type="ECO:0000256" key="6">
    <source>
        <dbReference type="ARBA" id="ARBA00022898"/>
    </source>
</evidence>
<dbReference type="Gene3D" id="3.90.1150.10">
    <property type="entry name" value="Aspartate Aminotransferase, domain 1"/>
    <property type="match status" value="1"/>
</dbReference>
<dbReference type="Pfam" id="PF00155">
    <property type="entry name" value="Aminotran_1_2"/>
    <property type="match status" value="1"/>
</dbReference>